<keyword evidence="2" id="KW-1185">Reference proteome</keyword>
<evidence type="ECO:0000313" key="2">
    <source>
        <dbReference type="Proteomes" id="UP000316621"/>
    </source>
</evidence>
<name>A0A4Y7JA77_PAPSO</name>
<sequence>MDSAIVIIKASLTLVCYRGEGVFPVKHPLHAVDGTPLLGK</sequence>
<organism evidence="1 2">
    <name type="scientific">Papaver somniferum</name>
    <name type="common">Opium poppy</name>
    <dbReference type="NCBI Taxonomy" id="3469"/>
    <lineage>
        <taxon>Eukaryota</taxon>
        <taxon>Viridiplantae</taxon>
        <taxon>Streptophyta</taxon>
        <taxon>Embryophyta</taxon>
        <taxon>Tracheophyta</taxon>
        <taxon>Spermatophyta</taxon>
        <taxon>Magnoliopsida</taxon>
        <taxon>Ranunculales</taxon>
        <taxon>Papaveraceae</taxon>
        <taxon>Papaveroideae</taxon>
        <taxon>Papaver</taxon>
    </lineage>
</organism>
<protein>
    <submittedName>
        <fullName evidence="1">Uncharacterized protein</fullName>
    </submittedName>
</protein>
<dbReference type="Proteomes" id="UP000316621">
    <property type="component" value="Chromosome 4"/>
</dbReference>
<reference evidence="1 2" key="1">
    <citation type="journal article" date="2018" name="Science">
        <title>The opium poppy genome and morphinan production.</title>
        <authorList>
            <person name="Guo L."/>
            <person name="Winzer T."/>
            <person name="Yang X."/>
            <person name="Li Y."/>
            <person name="Ning Z."/>
            <person name="He Z."/>
            <person name="Teodor R."/>
            <person name="Lu Y."/>
            <person name="Bowser T.A."/>
            <person name="Graham I.A."/>
            <person name="Ye K."/>
        </authorList>
    </citation>
    <scope>NUCLEOTIDE SEQUENCE [LARGE SCALE GENOMIC DNA]</scope>
    <source>
        <strain evidence="2">cv. HN1</strain>
        <tissue evidence="1">Leaves</tissue>
    </source>
</reference>
<dbReference type="Gramene" id="RZC57396">
    <property type="protein sequence ID" value="RZC57396"/>
    <property type="gene ID" value="C5167_004700"/>
</dbReference>
<gene>
    <name evidence="1" type="ORF">C5167_004700</name>
</gene>
<proteinExistence type="predicted"/>
<dbReference type="AlphaFoldDB" id="A0A4Y7JA77"/>
<dbReference type="EMBL" id="CM010718">
    <property type="protein sequence ID" value="RZC57396.1"/>
    <property type="molecule type" value="Genomic_DNA"/>
</dbReference>
<accession>A0A4Y7JA77</accession>
<evidence type="ECO:0000313" key="1">
    <source>
        <dbReference type="EMBL" id="RZC57396.1"/>
    </source>
</evidence>